<dbReference type="KEGG" id="xcv:XCV1911"/>
<protein>
    <submittedName>
        <fullName evidence="1">Putative regulatory protein RpfE</fullName>
    </submittedName>
</protein>
<dbReference type="eggNOG" id="COG4255">
    <property type="taxonomic scope" value="Bacteria"/>
</dbReference>
<dbReference type="HOGENOM" id="CLU_037503_1_0_6"/>
<dbReference type="PIRSF" id="PIRSF015283">
    <property type="entry name" value="Regulatory_RpfE"/>
    <property type="match status" value="1"/>
</dbReference>
<dbReference type="Proteomes" id="UP000007069">
    <property type="component" value="Chromosome"/>
</dbReference>
<dbReference type="EMBL" id="AM039952">
    <property type="protein sequence ID" value="CAJ23588.1"/>
    <property type="molecule type" value="Genomic_DNA"/>
</dbReference>
<organism evidence="2">
    <name type="scientific">Xanthomonas euvesicatoria pv. vesicatoria (strain 85-10)</name>
    <name type="common">Xanthomonas campestris pv. vesicatoria</name>
    <dbReference type="NCBI Taxonomy" id="316273"/>
    <lineage>
        <taxon>Bacteria</taxon>
        <taxon>Pseudomonadati</taxon>
        <taxon>Pseudomonadota</taxon>
        <taxon>Gammaproteobacteria</taxon>
        <taxon>Lysobacterales</taxon>
        <taxon>Lysobacteraceae</taxon>
        <taxon>Xanthomonas</taxon>
    </lineage>
</organism>
<reference evidence="1 2" key="1">
    <citation type="journal article" date="2005" name="J. Bacteriol.">
        <title>Insights into genome plasticity and pathogenicity of the plant pathogenic Bacterium Xanthomonas campestris pv. vesicatoria revealed by the complete genome sequence.</title>
        <authorList>
            <person name="Thieme F."/>
            <person name="Koebnik R."/>
            <person name="Bekel T."/>
            <person name="Berger C."/>
            <person name="Boch J."/>
            <person name="Buettner D."/>
            <person name="Caldana C."/>
            <person name="Gaigalat L."/>
            <person name="Goesmann A."/>
            <person name="Kay S."/>
            <person name="Kirchner O."/>
            <person name="Lanz C."/>
            <person name="Linke B."/>
            <person name="McHardy A.C."/>
            <person name="Meyer F."/>
            <person name="Mittenhuber G."/>
            <person name="Nies D.H."/>
            <person name="Niesbach-Kloesgen U."/>
            <person name="Patschkowski T."/>
            <person name="Rueckert C."/>
            <person name="Rupp O."/>
            <person name="Schneicker S."/>
            <person name="Schuster S.C."/>
            <person name="Vorhoelter F.J."/>
            <person name="Weber E."/>
            <person name="Puehler A."/>
            <person name="Bonas U."/>
            <person name="Bartels D."/>
            <person name="Kaiser O."/>
        </authorList>
    </citation>
    <scope>NUCLEOTIDE SEQUENCE [LARGE SCALE GENOMIC DNA]</scope>
    <source>
        <strain evidence="1 2">85-10</strain>
    </source>
</reference>
<dbReference type="AlphaFoldDB" id="Q3BUC1"/>
<proteinExistence type="predicted"/>
<sequence length="330" mass="35835">MRRPASASTKSSASPTWTDRHHCAMTTATLLLPEKRRLPGTLGDTAVARALACADGHSADAGEVAQLQRHFSLTPAHWPVAALTRQLDAGDAAGATWVRADPAYVVPDMQGARLMGYGEALGPTADDLAVLLPILKPMFGDAGFLLDAPTPSRWYLRLSPDAKLPDFAPPDVAIGDDLFEHLPAGDSGRRWRALLTEAQVLLHQHPWNEGRVASGKPAINSLWFWGGGVLPHAVSSPHRQVRSRESLLRALALAAGADAQGEQRVDALVDLRHLRSLQQFSDDAVAPLLAAMARGELDRLVLDFQDGESVALTHAQRWRFWRKPRVQLAQ</sequence>
<name>Q3BUC1_XANE5</name>
<evidence type="ECO:0000313" key="1">
    <source>
        <dbReference type="EMBL" id="CAJ23588.1"/>
    </source>
</evidence>
<accession>Q3BUC1</accession>
<dbReference type="InterPro" id="IPR016631">
    <property type="entry name" value="Regulatory_RpfE"/>
</dbReference>
<evidence type="ECO:0000313" key="2">
    <source>
        <dbReference type="Proteomes" id="UP000007069"/>
    </source>
</evidence>
<dbReference type="STRING" id="456327.BJD11_12865"/>
<gene>
    <name evidence="1" type="primary">rpfE</name>
    <name evidence="1" type="ordered locus">XCV1911</name>
</gene>